<dbReference type="Proteomes" id="UP000636709">
    <property type="component" value="Unassembled WGS sequence"/>
</dbReference>
<evidence type="ECO:0000313" key="5">
    <source>
        <dbReference type="EMBL" id="KAF8724955.1"/>
    </source>
</evidence>
<dbReference type="AlphaFoldDB" id="A0A835KCJ5"/>
<proteinExistence type="inferred from homology"/>
<evidence type="ECO:0000256" key="3">
    <source>
        <dbReference type="PIRNR" id="PIRNR002674"/>
    </source>
</evidence>
<comment type="similarity">
    <text evidence="3">Belongs to the APS1/VSP family.</text>
</comment>
<dbReference type="InterPro" id="IPR005519">
    <property type="entry name" value="Acid_phosphat_B-like"/>
</dbReference>
<dbReference type="Gene3D" id="3.40.50.1000">
    <property type="entry name" value="HAD superfamily/HAD-like"/>
    <property type="match status" value="2"/>
</dbReference>
<evidence type="ECO:0000256" key="4">
    <source>
        <dbReference type="SAM" id="SignalP"/>
    </source>
</evidence>
<feature type="chain" id="PRO_5032521677" description="Acid phosphatase" evidence="4">
    <location>
        <begin position="27"/>
        <end position="262"/>
    </location>
</feature>
<evidence type="ECO:0008006" key="7">
    <source>
        <dbReference type="Google" id="ProtNLM"/>
    </source>
</evidence>
<evidence type="ECO:0000313" key="6">
    <source>
        <dbReference type="Proteomes" id="UP000636709"/>
    </source>
</evidence>
<dbReference type="EMBL" id="JACEFO010001655">
    <property type="protein sequence ID" value="KAF8724955.1"/>
    <property type="molecule type" value="Genomic_DNA"/>
</dbReference>
<comment type="caution">
    <text evidence="5">The sequence shown here is derived from an EMBL/GenBank/DDBJ whole genome shotgun (WGS) entry which is preliminary data.</text>
</comment>
<sequence>MPVAKRLSAFLATVVVVAALASGAGATEVKLAEIERTHTLRRQLLSSRSVPCDSWRFAVETNTLREWETIPAQCEGYVGNYMMGSHYRSDSRVVVDEAIAYAEGLELSGQQRKGGVGVRRRRDHALQPPLLLQERLRPYNWTKFAEYLAEARSPALPDTLRLYQRLQALGIKPVILTGRHDDSQEATAKNLASAGYTGYEKLVHRPQNAKVNPRVFKSGERRKLEDAGYVIVGNIGDQWSDLLGEPEGARTFKLPSPMYCSA</sequence>
<gene>
    <name evidence="5" type="ORF">HU200_020674</name>
</gene>
<dbReference type="PANTHER" id="PTHR31284">
    <property type="entry name" value="ACID PHOSPHATASE-LIKE PROTEIN"/>
    <property type="match status" value="1"/>
</dbReference>
<dbReference type="OrthoDB" id="59415at2759"/>
<dbReference type="InterPro" id="IPR036412">
    <property type="entry name" value="HAD-like_sf"/>
</dbReference>
<dbReference type="SUPFAM" id="SSF56784">
    <property type="entry name" value="HAD-like"/>
    <property type="match status" value="1"/>
</dbReference>
<keyword evidence="6" id="KW-1185">Reference proteome</keyword>
<name>A0A835KCJ5_9POAL</name>
<dbReference type="InterPro" id="IPR014403">
    <property type="entry name" value="APS1/VSP"/>
</dbReference>
<dbReference type="PANTHER" id="PTHR31284:SF28">
    <property type="entry name" value="ACID PHOSPHATASE 1"/>
    <property type="match status" value="1"/>
</dbReference>
<organism evidence="5 6">
    <name type="scientific">Digitaria exilis</name>
    <dbReference type="NCBI Taxonomy" id="1010633"/>
    <lineage>
        <taxon>Eukaryota</taxon>
        <taxon>Viridiplantae</taxon>
        <taxon>Streptophyta</taxon>
        <taxon>Embryophyta</taxon>
        <taxon>Tracheophyta</taxon>
        <taxon>Spermatophyta</taxon>
        <taxon>Magnoliopsida</taxon>
        <taxon>Liliopsida</taxon>
        <taxon>Poales</taxon>
        <taxon>Poaceae</taxon>
        <taxon>PACMAD clade</taxon>
        <taxon>Panicoideae</taxon>
        <taxon>Panicodae</taxon>
        <taxon>Paniceae</taxon>
        <taxon>Anthephorinae</taxon>
        <taxon>Digitaria</taxon>
    </lineage>
</organism>
<evidence type="ECO:0000256" key="2">
    <source>
        <dbReference type="ARBA" id="ARBA00023180"/>
    </source>
</evidence>
<accession>A0A835KCJ5</accession>
<keyword evidence="1 4" id="KW-0732">Signal</keyword>
<keyword evidence="2" id="KW-0325">Glycoprotein</keyword>
<reference evidence="5" key="1">
    <citation type="submission" date="2020-07" db="EMBL/GenBank/DDBJ databases">
        <title>Genome sequence and genetic diversity analysis of an under-domesticated orphan crop, white fonio (Digitaria exilis).</title>
        <authorList>
            <person name="Bennetzen J.L."/>
            <person name="Chen S."/>
            <person name="Ma X."/>
            <person name="Wang X."/>
            <person name="Yssel A.E.J."/>
            <person name="Chaluvadi S.R."/>
            <person name="Johnson M."/>
            <person name="Gangashetty P."/>
            <person name="Hamidou F."/>
            <person name="Sanogo M.D."/>
            <person name="Zwaenepoel A."/>
            <person name="Wallace J."/>
            <person name="Van De Peer Y."/>
            <person name="Van Deynze A."/>
        </authorList>
    </citation>
    <scope>NUCLEOTIDE SEQUENCE</scope>
    <source>
        <tissue evidence="5">Leaves</tissue>
    </source>
</reference>
<evidence type="ECO:0000256" key="1">
    <source>
        <dbReference type="ARBA" id="ARBA00022729"/>
    </source>
</evidence>
<dbReference type="Pfam" id="PF03767">
    <property type="entry name" value="Acid_phosphat_B"/>
    <property type="match status" value="2"/>
</dbReference>
<protein>
    <recommendedName>
        <fullName evidence="7">Acid phosphatase</fullName>
    </recommendedName>
</protein>
<dbReference type="InterPro" id="IPR023214">
    <property type="entry name" value="HAD_sf"/>
</dbReference>
<dbReference type="PIRSF" id="PIRSF002674">
    <property type="entry name" value="VSP"/>
    <property type="match status" value="1"/>
</dbReference>
<feature type="signal peptide" evidence="4">
    <location>
        <begin position="1"/>
        <end position="26"/>
    </location>
</feature>